<dbReference type="RefSeq" id="WP_344900281.1">
    <property type="nucleotide sequence ID" value="NZ_BAAAWD010000015.1"/>
</dbReference>
<comment type="caution">
    <text evidence="1">The sequence shown here is derived from an EMBL/GenBank/DDBJ whole genome shotgun (WGS) entry which is preliminary data.</text>
</comment>
<proteinExistence type="predicted"/>
<gene>
    <name evidence="1" type="ORF">GCM10017559_54680</name>
</gene>
<evidence type="ECO:0000313" key="2">
    <source>
        <dbReference type="Proteomes" id="UP001499930"/>
    </source>
</evidence>
<accession>A0ABN3Y8L1</accession>
<dbReference type="InterPro" id="IPR029063">
    <property type="entry name" value="SAM-dependent_MTases_sf"/>
</dbReference>
<organism evidence="1 2">
    <name type="scientific">Streptosporangium longisporum</name>
    <dbReference type="NCBI Taxonomy" id="46187"/>
    <lineage>
        <taxon>Bacteria</taxon>
        <taxon>Bacillati</taxon>
        <taxon>Actinomycetota</taxon>
        <taxon>Actinomycetes</taxon>
        <taxon>Streptosporangiales</taxon>
        <taxon>Streptosporangiaceae</taxon>
        <taxon>Streptosporangium</taxon>
    </lineage>
</organism>
<dbReference type="Pfam" id="PF13489">
    <property type="entry name" value="Methyltransf_23"/>
    <property type="match status" value="1"/>
</dbReference>
<dbReference type="EMBL" id="BAAAWD010000015">
    <property type="protein sequence ID" value="GAA3022645.1"/>
    <property type="molecule type" value="Genomic_DNA"/>
</dbReference>
<evidence type="ECO:0008006" key="3">
    <source>
        <dbReference type="Google" id="ProtNLM"/>
    </source>
</evidence>
<dbReference type="Gene3D" id="3.40.50.150">
    <property type="entry name" value="Vaccinia Virus protein VP39"/>
    <property type="match status" value="1"/>
</dbReference>
<dbReference type="Proteomes" id="UP001499930">
    <property type="component" value="Unassembled WGS sequence"/>
</dbReference>
<protein>
    <recommendedName>
        <fullName evidence="3">Class I SAM-dependent methyltransferase</fullName>
    </recommendedName>
</protein>
<sequence>MFARRALSRVVYGSRYDRVPRNHRSYVRPGERLAREVQWRLRIGRTPVMRFQDYRERTLLERTEEFVTCRLCGETRQQPLFQRAGAGRGGTYRVVRCPACGLLYRNPAVRPATPDVPRTDVPYAGLLYADVPYADLLYADVSHADDGAAPDRAADRRRRRHRLTMDAFGPVFSSGRGRTLLDAGHGAGDGIFLRLARERGFDTARLDLAAGPVTAAGGFDVITLWSVLARLPRPVEDLRCLRGLLAPGGVMLILTANAASLQLKAYGNGWTGFRRGNLMFYSAETLVTLLSRTGFAGVAFAPFYGDDVEAGAVGLPGRMGRRLRRNVEAGGGKMIRALAFADREAVHRWGERLGARRST</sequence>
<name>A0ABN3Y8L1_9ACTN</name>
<reference evidence="1 2" key="1">
    <citation type="journal article" date="2019" name="Int. J. Syst. Evol. Microbiol.">
        <title>The Global Catalogue of Microorganisms (GCM) 10K type strain sequencing project: providing services to taxonomists for standard genome sequencing and annotation.</title>
        <authorList>
            <consortium name="The Broad Institute Genomics Platform"/>
            <consortium name="The Broad Institute Genome Sequencing Center for Infectious Disease"/>
            <person name="Wu L."/>
            <person name="Ma J."/>
        </authorList>
    </citation>
    <scope>NUCLEOTIDE SEQUENCE [LARGE SCALE GENOMIC DNA]</scope>
    <source>
        <strain evidence="1 2">JCM 3106</strain>
    </source>
</reference>
<evidence type="ECO:0000313" key="1">
    <source>
        <dbReference type="EMBL" id="GAA3022645.1"/>
    </source>
</evidence>
<keyword evidence="2" id="KW-1185">Reference proteome</keyword>
<dbReference type="SUPFAM" id="SSF53335">
    <property type="entry name" value="S-adenosyl-L-methionine-dependent methyltransferases"/>
    <property type="match status" value="1"/>
</dbReference>